<keyword evidence="8" id="KW-1185">Reference proteome</keyword>
<dbReference type="OrthoDB" id="66881at2759"/>
<dbReference type="GO" id="GO:0050660">
    <property type="term" value="F:flavin adenine dinucleotide binding"/>
    <property type="evidence" value="ECO:0007669"/>
    <property type="project" value="InterPro"/>
</dbReference>
<evidence type="ECO:0000313" key="8">
    <source>
        <dbReference type="Proteomes" id="UP000053328"/>
    </source>
</evidence>
<dbReference type="InterPro" id="IPR036188">
    <property type="entry name" value="FAD/NAD-bd_sf"/>
</dbReference>
<dbReference type="GO" id="GO:0050661">
    <property type="term" value="F:NADP binding"/>
    <property type="evidence" value="ECO:0007669"/>
    <property type="project" value="InterPro"/>
</dbReference>
<evidence type="ECO:0000313" key="7">
    <source>
        <dbReference type="EMBL" id="KIW11673.1"/>
    </source>
</evidence>
<dbReference type="PRINTS" id="PR00419">
    <property type="entry name" value="ADXRDTASE"/>
</dbReference>
<sequence>MIHQPGKRVAVIGAGISGVSSAAHLLKHGLDVVVFERSGIAGGVWHFDPRSAQDPTYPNEQPSKGDYEIRPELAYSTPPPTPPEDDKEKVEDLEIAHAPPGPCYAGLRNNVSTREMRTSLQAWPEGTPDIVSQIVLEEYIQTIAREHGVASVTQYNTRVEDVRKVGSEWVIRTTTLRKDAVHGTHLTERRWAFDGVVVASGHYHMPRIPDFPGLQAWKKAYPERVWHSKRYRDPRQFKDKNILLIGAGVSSCDIAKESAPYANRIYQSSRGGELDLPTSFLPEKATRVGGIRSFELDGGEGTEEDATAPIPGRIVLENGDELSDIHAVILCTGYITSYPFFPHLHSDTTPAREADTQVLVTAEGDMVHNLYKDIFYIEDPSLAFVGAPYHIATFSLFDFQAQIVARVLSGKALLPSYEQMRDEYAERVKTKGLGRDFHSLRGDGQEIGYVADLVAWANRDAEEQGIDDKMQGHTEEWHAAYLDRKKKMQLLRGQKAVEEKTAG</sequence>
<dbReference type="PIRSF" id="PIRSF000332">
    <property type="entry name" value="FMO"/>
    <property type="match status" value="1"/>
</dbReference>
<dbReference type="InterPro" id="IPR050346">
    <property type="entry name" value="FMO-like"/>
</dbReference>
<evidence type="ECO:0000256" key="6">
    <source>
        <dbReference type="SAM" id="MobiDB-lite"/>
    </source>
</evidence>
<name>A0A0D2AY86_9EURO</name>
<keyword evidence="4" id="KW-0521">NADP</keyword>
<evidence type="ECO:0000256" key="1">
    <source>
        <dbReference type="ARBA" id="ARBA00009183"/>
    </source>
</evidence>
<gene>
    <name evidence="7" type="ORF">PV08_10975</name>
</gene>
<keyword evidence="2" id="KW-0285">Flavoprotein</keyword>
<proteinExistence type="inferred from homology"/>
<dbReference type="PANTHER" id="PTHR23023">
    <property type="entry name" value="DIMETHYLANILINE MONOOXYGENASE"/>
    <property type="match status" value="1"/>
</dbReference>
<dbReference type="Pfam" id="PF00743">
    <property type="entry name" value="FMO-like"/>
    <property type="match status" value="3"/>
</dbReference>
<dbReference type="GeneID" id="27338058"/>
<feature type="region of interest" description="Disordered" evidence="6">
    <location>
        <begin position="45"/>
        <end position="66"/>
    </location>
</feature>
<keyword evidence="5" id="KW-0560">Oxidoreductase</keyword>
<feature type="compositionally biased region" description="Polar residues" evidence="6">
    <location>
        <begin position="53"/>
        <end position="62"/>
    </location>
</feature>
<dbReference type="InterPro" id="IPR000960">
    <property type="entry name" value="Flavin_mOase"/>
</dbReference>
<dbReference type="AlphaFoldDB" id="A0A0D2AY86"/>
<evidence type="ECO:0000256" key="4">
    <source>
        <dbReference type="ARBA" id="ARBA00022857"/>
    </source>
</evidence>
<evidence type="ECO:0000256" key="2">
    <source>
        <dbReference type="ARBA" id="ARBA00022630"/>
    </source>
</evidence>
<dbReference type="RefSeq" id="XP_016231889.1">
    <property type="nucleotide sequence ID" value="XM_016385287.1"/>
</dbReference>
<protein>
    <recommendedName>
        <fullName evidence="9">FAD dependent oxidoreductase domain-containing protein</fullName>
    </recommendedName>
</protein>
<organism evidence="7 8">
    <name type="scientific">Exophiala spinifera</name>
    <dbReference type="NCBI Taxonomy" id="91928"/>
    <lineage>
        <taxon>Eukaryota</taxon>
        <taxon>Fungi</taxon>
        <taxon>Dikarya</taxon>
        <taxon>Ascomycota</taxon>
        <taxon>Pezizomycotina</taxon>
        <taxon>Eurotiomycetes</taxon>
        <taxon>Chaetothyriomycetidae</taxon>
        <taxon>Chaetothyriales</taxon>
        <taxon>Herpotrichiellaceae</taxon>
        <taxon>Exophiala</taxon>
    </lineage>
</organism>
<evidence type="ECO:0000256" key="3">
    <source>
        <dbReference type="ARBA" id="ARBA00022827"/>
    </source>
</evidence>
<evidence type="ECO:0000256" key="5">
    <source>
        <dbReference type="ARBA" id="ARBA00023002"/>
    </source>
</evidence>
<dbReference type="Proteomes" id="UP000053328">
    <property type="component" value="Unassembled WGS sequence"/>
</dbReference>
<keyword evidence="3" id="KW-0274">FAD</keyword>
<dbReference type="GO" id="GO:0004499">
    <property type="term" value="F:N,N-dimethylaniline monooxygenase activity"/>
    <property type="evidence" value="ECO:0007669"/>
    <property type="project" value="InterPro"/>
</dbReference>
<dbReference type="EMBL" id="KN847499">
    <property type="protein sequence ID" value="KIW11673.1"/>
    <property type="molecule type" value="Genomic_DNA"/>
</dbReference>
<dbReference type="VEuPathDB" id="FungiDB:PV08_10975"/>
<evidence type="ECO:0008006" key="9">
    <source>
        <dbReference type="Google" id="ProtNLM"/>
    </source>
</evidence>
<dbReference type="HOGENOM" id="CLU_006909_5_2_1"/>
<accession>A0A0D2AY86</accession>
<reference evidence="7 8" key="1">
    <citation type="submission" date="2015-01" db="EMBL/GenBank/DDBJ databases">
        <title>The Genome Sequence of Exophiala spinifera CBS89968.</title>
        <authorList>
            <consortium name="The Broad Institute Genomics Platform"/>
            <person name="Cuomo C."/>
            <person name="de Hoog S."/>
            <person name="Gorbushina A."/>
            <person name="Stielow B."/>
            <person name="Teixiera M."/>
            <person name="Abouelleil A."/>
            <person name="Chapman S.B."/>
            <person name="Priest M."/>
            <person name="Young S.K."/>
            <person name="Wortman J."/>
            <person name="Nusbaum C."/>
            <person name="Birren B."/>
        </authorList>
    </citation>
    <scope>NUCLEOTIDE SEQUENCE [LARGE SCALE GENOMIC DNA]</scope>
    <source>
        <strain evidence="7 8">CBS 89968</strain>
    </source>
</reference>
<dbReference type="InterPro" id="IPR020946">
    <property type="entry name" value="Flavin_mOase-like"/>
</dbReference>
<dbReference type="Gene3D" id="3.50.50.60">
    <property type="entry name" value="FAD/NAD(P)-binding domain"/>
    <property type="match status" value="2"/>
</dbReference>
<dbReference type="SUPFAM" id="SSF51905">
    <property type="entry name" value="FAD/NAD(P)-binding domain"/>
    <property type="match status" value="2"/>
</dbReference>
<comment type="similarity">
    <text evidence="1">Belongs to the FMO family.</text>
</comment>